<reference evidence="2" key="2">
    <citation type="submission" date="2020-09" db="EMBL/GenBank/DDBJ databases">
        <authorList>
            <person name="Sun Q."/>
            <person name="Zhou Y."/>
        </authorList>
    </citation>
    <scope>NUCLEOTIDE SEQUENCE</scope>
    <source>
        <strain evidence="2">CGMCC 1.3617</strain>
    </source>
</reference>
<feature type="region of interest" description="Disordered" evidence="1">
    <location>
        <begin position="579"/>
        <end position="598"/>
    </location>
</feature>
<evidence type="ECO:0000313" key="3">
    <source>
        <dbReference type="Proteomes" id="UP000661507"/>
    </source>
</evidence>
<evidence type="ECO:0000256" key="1">
    <source>
        <dbReference type="SAM" id="MobiDB-lite"/>
    </source>
</evidence>
<sequence>MDSTFPGAIALDVAPVWCGVFGSRDHAVQIVGTRLVHRAQAEADAHRVGGIGYRGTGLALGDDAGHGWRLAAIVRSPDVFPGPHTRRWPDDAPLLLVAYFDTEQAAVADLTTCCDRRLIATGFLPLRDPPGGLVTQAMDAAGIAALLGIGQTVTPQPAAELAQAKQEGAQAVNTPAEPNGEAAAAEAPQGLRGQLRPFHTVGDGDLTVIRSCDPSFVGKTYRLDNAGQIAKTVAAHVTTGIGYPCAVPDEQTMAALLAVVTEANALAVCTGAFHGADGRPFKVVTERDLAAMLGMAVGQQAPGGVQTADGTRVAARLKRGIEPTCWLLLDADDPEGMPDEWRGLDISARLALMERLVPGISTCERIELRGSSSRVVQVGGQPGHRTHAWIRVSDPGLVETLRGAVQVRMVTEGLFFNSPRRSRETGEIIGHAPRTLIDLAPWLHGRLVFCARPDVRIEGYMVADAGIVIVNAGAGPLDISGVSLAAAQFLTERGYGRVPAASDTPGGDLRAMHLEALKALCDGNPAAVAGAAVIAASAAIEARQAATAAEAAADTVRDARLFAEADAEGRATRVIDVEADRASDEVPHGEATTSAGRG</sequence>
<dbReference type="Proteomes" id="UP000661507">
    <property type="component" value="Unassembled WGS sequence"/>
</dbReference>
<keyword evidence="3" id="KW-1185">Reference proteome</keyword>
<dbReference type="AlphaFoldDB" id="A0A917KE32"/>
<reference evidence="2" key="1">
    <citation type="journal article" date="2014" name="Int. J. Syst. Evol. Microbiol.">
        <title>Complete genome sequence of Corynebacterium casei LMG S-19264T (=DSM 44701T), isolated from a smear-ripened cheese.</title>
        <authorList>
            <consortium name="US DOE Joint Genome Institute (JGI-PGF)"/>
            <person name="Walter F."/>
            <person name="Albersmeier A."/>
            <person name="Kalinowski J."/>
            <person name="Ruckert C."/>
        </authorList>
    </citation>
    <scope>NUCLEOTIDE SEQUENCE</scope>
    <source>
        <strain evidence="2">CGMCC 1.3617</strain>
    </source>
</reference>
<feature type="compositionally biased region" description="Low complexity" evidence="1">
    <location>
        <begin position="175"/>
        <end position="188"/>
    </location>
</feature>
<dbReference type="RefSeq" id="WP_188966658.1">
    <property type="nucleotide sequence ID" value="NZ_BMKW01000004.1"/>
</dbReference>
<gene>
    <name evidence="2" type="ORF">GCM10011320_17400</name>
</gene>
<proteinExistence type="predicted"/>
<organism evidence="2 3">
    <name type="scientific">Neoroseomonas lacus</name>
    <dbReference type="NCBI Taxonomy" id="287609"/>
    <lineage>
        <taxon>Bacteria</taxon>
        <taxon>Pseudomonadati</taxon>
        <taxon>Pseudomonadota</taxon>
        <taxon>Alphaproteobacteria</taxon>
        <taxon>Acetobacterales</taxon>
        <taxon>Acetobacteraceae</taxon>
        <taxon>Neoroseomonas</taxon>
    </lineage>
</organism>
<dbReference type="EMBL" id="BMKW01000004">
    <property type="protein sequence ID" value="GGJ10838.1"/>
    <property type="molecule type" value="Genomic_DNA"/>
</dbReference>
<accession>A0A917KE32</accession>
<protein>
    <submittedName>
        <fullName evidence="2">Uncharacterized protein</fullName>
    </submittedName>
</protein>
<feature type="region of interest" description="Disordered" evidence="1">
    <location>
        <begin position="159"/>
        <end position="189"/>
    </location>
</feature>
<feature type="compositionally biased region" description="Basic and acidic residues" evidence="1">
    <location>
        <begin position="579"/>
        <end position="588"/>
    </location>
</feature>
<name>A0A917KE32_9PROT</name>
<evidence type="ECO:0000313" key="2">
    <source>
        <dbReference type="EMBL" id="GGJ10838.1"/>
    </source>
</evidence>
<comment type="caution">
    <text evidence="2">The sequence shown here is derived from an EMBL/GenBank/DDBJ whole genome shotgun (WGS) entry which is preliminary data.</text>
</comment>